<evidence type="ECO:0000259" key="3">
    <source>
        <dbReference type="Pfam" id="PF01648"/>
    </source>
</evidence>
<dbReference type="SUPFAM" id="SSF56214">
    <property type="entry name" value="4'-phosphopantetheinyl transferase"/>
    <property type="match status" value="1"/>
</dbReference>
<dbReference type="GO" id="GO:0005737">
    <property type="term" value="C:cytoplasm"/>
    <property type="evidence" value="ECO:0007669"/>
    <property type="project" value="UniProtKB-SubCell"/>
</dbReference>
<dbReference type="EMBL" id="MWWQ01000004">
    <property type="protein sequence ID" value="OZG53448.1"/>
    <property type="molecule type" value="Genomic_DNA"/>
</dbReference>
<evidence type="ECO:0000313" key="4">
    <source>
        <dbReference type="EMBL" id="OZG53448.1"/>
    </source>
</evidence>
<comment type="cofactor">
    <cofactor evidence="2">
        <name>Mg(2+)</name>
        <dbReference type="ChEBI" id="CHEBI:18420"/>
    </cofactor>
</comment>
<reference evidence="4 5" key="1">
    <citation type="journal article" date="2017" name="BMC Genomics">
        <title>Comparative genomic and phylogenomic analyses of the Bifidobacteriaceae family.</title>
        <authorList>
            <person name="Lugli G.A."/>
            <person name="Milani C."/>
            <person name="Turroni F."/>
            <person name="Duranti S."/>
            <person name="Mancabelli L."/>
            <person name="Mangifesta M."/>
            <person name="Ferrario C."/>
            <person name="Modesto M."/>
            <person name="Mattarelli P."/>
            <person name="Jiri K."/>
            <person name="van Sinderen D."/>
            <person name="Ventura M."/>
        </authorList>
    </citation>
    <scope>NUCLEOTIDE SEQUENCE [LARGE SCALE GENOMIC DNA]</scope>
    <source>
        <strain evidence="4 5">DSM 24744</strain>
    </source>
</reference>
<keyword evidence="5" id="KW-1185">Reference proteome</keyword>
<keyword evidence="1 2" id="KW-0808">Transferase</keyword>
<evidence type="ECO:0000313" key="5">
    <source>
        <dbReference type="Proteomes" id="UP000216454"/>
    </source>
</evidence>
<dbReference type="InterPro" id="IPR008278">
    <property type="entry name" value="4-PPantetheinyl_Trfase_dom"/>
</dbReference>
<keyword evidence="2" id="KW-0275">Fatty acid biosynthesis</keyword>
<evidence type="ECO:0000256" key="1">
    <source>
        <dbReference type="ARBA" id="ARBA00022679"/>
    </source>
</evidence>
<comment type="catalytic activity">
    <reaction evidence="2">
        <text>apo-[ACP] + CoA = holo-[ACP] + adenosine 3',5'-bisphosphate + H(+)</text>
        <dbReference type="Rhea" id="RHEA:12068"/>
        <dbReference type="Rhea" id="RHEA-COMP:9685"/>
        <dbReference type="Rhea" id="RHEA-COMP:9690"/>
        <dbReference type="ChEBI" id="CHEBI:15378"/>
        <dbReference type="ChEBI" id="CHEBI:29999"/>
        <dbReference type="ChEBI" id="CHEBI:57287"/>
        <dbReference type="ChEBI" id="CHEBI:58343"/>
        <dbReference type="ChEBI" id="CHEBI:64479"/>
        <dbReference type="EC" id="2.7.8.7"/>
    </reaction>
</comment>
<dbReference type="OrthoDB" id="517356at2"/>
<feature type="domain" description="4'-phosphopantetheinyl transferase" evidence="3">
    <location>
        <begin position="5"/>
        <end position="104"/>
    </location>
</feature>
<feature type="binding site" evidence="2">
    <location>
        <position position="9"/>
    </location>
    <ligand>
        <name>Mg(2+)</name>
        <dbReference type="ChEBI" id="CHEBI:18420"/>
    </ligand>
</feature>
<comment type="similarity">
    <text evidence="2">Belongs to the P-Pant transferase superfamily. AcpS family.</text>
</comment>
<keyword evidence="2" id="KW-0443">Lipid metabolism</keyword>
<keyword evidence="2" id="KW-0460">Magnesium</keyword>
<keyword evidence="2" id="KW-0444">Lipid biosynthesis</keyword>
<dbReference type="AlphaFoldDB" id="A0A261F2X3"/>
<name>A0A261F2X3_9BIFI</name>
<organism evidence="4 5">
    <name type="scientific">Pseudoscardovia suis</name>
    <dbReference type="NCBI Taxonomy" id="987063"/>
    <lineage>
        <taxon>Bacteria</taxon>
        <taxon>Bacillati</taxon>
        <taxon>Actinomycetota</taxon>
        <taxon>Actinomycetes</taxon>
        <taxon>Bifidobacteriales</taxon>
        <taxon>Bifidobacteriaceae</taxon>
        <taxon>Pseudoscardovia</taxon>
    </lineage>
</organism>
<proteinExistence type="inferred from homology"/>
<dbReference type="Gene3D" id="3.90.470.20">
    <property type="entry name" value="4'-phosphopantetheinyl transferase domain"/>
    <property type="match status" value="1"/>
</dbReference>
<comment type="caution">
    <text evidence="4">The sequence shown here is derived from an EMBL/GenBank/DDBJ whole genome shotgun (WGS) entry which is preliminary data.</text>
</comment>
<accession>A0A261F2X3</accession>
<dbReference type="HAMAP" id="MF_00101">
    <property type="entry name" value="AcpS"/>
    <property type="match status" value="1"/>
</dbReference>
<protein>
    <recommendedName>
        <fullName evidence="2">Holo-[acyl-carrier-protein] synthase</fullName>
        <shortName evidence="2">Holo-ACP synthase</shortName>
        <ecNumber evidence="2">2.7.8.7</ecNumber>
    </recommendedName>
    <alternativeName>
        <fullName evidence="2">4'-phosphopantetheinyl transferase AcpS</fullName>
    </alternativeName>
</protein>
<feature type="binding site" evidence="2">
    <location>
        <position position="63"/>
    </location>
    <ligand>
        <name>Mg(2+)</name>
        <dbReference type="ChEBI" id="CHEBI:18420"/>
    </ligand>
</feature>
<dbReference type="RefSeq" id="WP_094690557.1">
    <property type="nucleotide sequence ID" value="NZ_MWWQ01000004.1"/>
</dbReference>
<dbReference type="EC" id="2.7.8.7" evidence="2"/>
<evidence type="ECO:0000256" key="2">
    <source>
        <dbReference type="HAMAP-Rule" id="MF_00101"/>
    </source>
</evidence>
<dbReference type="GO" id="GO:0000287">
    <property type="term" value="F:magnesium ion binding"/>
    <property type="evidence" value="ECO:0007669"/>
    <property type="project" value="UniProtKB-UniRule"/>
</dbReference>
<dbReference type="InterPro" id="IPR037143">
    <property type="entry name" value="4-PPantetheinyl_Trfase_dom_sf"/>
</dbReference>
<dbReference type="GO" id="GO:0008897">
    <property type="term" value="F:holo-[acyl-carrier-protein] synthase activity"/>
    <property type="evidence" value="ECO:0007669"/>
    <property type="project" value="UniProtKB-UniRule"/>
</dbReference>
<comment type="function">
    <text evidence="2">Transfers the 4'-phosphopantetheine moiety from coenzyme A to a Ser of acyl-carrier-protein.</text>
</comment>
<dbReference type="GO" id="GO:0006633">
    <property type="term" value="P:fatty acid biosynthetic process"/>
    <property type="evidence" value="ECO:0007669"/>
    <property type="project" value="UniProtKB-UniRule"/>
</dbReference>
<comment type="subcellular location">
    <subcellularLocation>
        <location evidence="2">Cytoplasm</location>
    </subcellularLocation>
</comment>
<gene>
    <name evidence="2" type="primary">acpS</name>
    <name evidence="4" type="ORF">PSSU_0214</name>
</gene>
<sequence>MTVLGLGHDVVDVESFRRQCLSPGSLFVARAFCQAERLQCQARAQASGDDELMHLAARWAGKEAVLKAWCEALGEAEYPLGLDGFEWSGIRIVEDARRRPHVEFSASLGQSVAGSLGKVRGNGAAREGGDGLAHWVGDGLARGVGEKSGNGDGMALHWHVSLSHDGPIASAIALVECN</sequence>
<keyword evidence="2" id="KW-0963">Cytoplasm</keyword>
<dbReference type="Pfam" id="PF01648">
    <property type="entry name" value="ACPS"/>
    <property type="match status" value="1"/>
</dbReference>
<keyword evidence="2" id="KW-0276">Fatty acid metabolism</keyword>
<keyword evidence="2" id="KW-0479">Metal-binding</keyword>
<dbReference type="InterPro" id="IPR002582">
    <property type="entry name" value="ACPS"/>
</dbReference>
<dbReference type="Proteomes" id="UP000216454">
    <property type="component" value="Unassembled WGS sequence"/>
</dbReference>